<sequence length="139" mass="15023">MKPPSPGAWLRAGISRDGGPLRENEHVVWLQAGDWYADSRGFAGVTAYHDGLVRFHHDVGEPGEDVGRLERASGGDMTESGTNPDGSTFHEVWTPLPGSEGPCAAWRSGPVQVVRVGRYVVHVDERGGSFFALPEDDRG</sequence>
<evidence type="ECO:0000313" key="1">
    <source>
        <dbReference type="EMBL" id="MEJ8638181.1"/>
    </source>
</evidence>
<protein>
    <submittedName>
        <fullName evidence="1">Uncharacterized protein</fullName>
    </submittedName>
</protein>
<evidence type="ECO:0000313" key="2">
    <source>
        <dbReference type="Proteomes" id="UP001377168"/>
    </source>
</evidence>
<comment type="caution">
    <text evidence="1">The sequence shown here is derived from an EMBL/GenBank/DDBJ whole genome shotgun (WGS) entry which is preliminary data.</text>
</comment>
<name>A0ACC6Q3H5_9ACTN</name>
<keyword evidence="2" id="KW-1185">Reference proteome</keyword>
<dbReference type="EMBL" id="JBBKAJ010000022">
    <property type="protein sequence ID" value="MEJ8638181.1"/>
    <property type="molecule type" value="Genomic_DNA"/>
</dbReference>
<accession>A0ACC6Q3H5</accession>
<proteinExistence type="predicted"/>
<reference evidence="1" key="1">
    <citation type="submission" date="2024-03" db="EMBL/GenBank/DDBJ databases">
        <title>Novel Streptomyces species of biotechnological and ecological value are a feature of Machair soil.</title>
        <authorList>
            <person name="Prole J.R."/>
            <person name="Goodfellow M."/>
            <person name="Allenby N."/>
            <person name="Ward A.C."/>
        </authorList>
    </citation>
    <scope>NUCLEOTIDE SEQUENCE</scope>
    <source>
        <strain evidence="1">MS2.AVA.5</strain>
    </source>
</reference>
<dbReference type="Proteomes" id="UP001377168">
    <property type="component" value="Unassembled WGS sequence"/>
</dbReference>
<organism evidence="1 2">
    <name type="scientific">Streptomyces achmelvichensis</name>
    <dbReference type="NCBI Taxonomy" id="3134111"/>
    <lineage>
        <taxon>Bacteria</taxon>
        <taxon>Bacillati</taxon>
        <taxon>Actinomycetota</taxon>
        <taxon>Actinomycetes</taxon>
        <taxon>Kitasatosporales</taxon>
        <taxon>Streptomycetaceae</taxon>
        <taxon>Streptomyces</taxon>
    </lineage>
</organism>
<gene>
    <name evidence="1" type="ORF">WKI67_32985</name>
</gene>